<proteinExistence type="predicted"/>
<dbReference type="InterPro" id="IPR010712">
    <property type="entry name" value="Arsenical-R_ArsD"/>
</dbReference>
<gene>
    <name evidence="1" type="primary">arsD</name>
    <name evidence="1" type="ORF">ACFQDI_17900</name>
</gene>
<keyword evidence="2" id="KW-1185">Reference proteome</keyword>
<dbReference type="Proteomes" id="UP001596052">
    <property type="component" value="Unassembled WGS sequence"/>
</dbReference>
<dbReference type="EMBL" id="JBHSMQ010000007">
    <property type="protein sequence ID" value="MFC5456745.1"/>
    <property type="molecule type" value="Genomic_DNA"/>
</dbReference>
<evidence type="ECO:0000313" key="2">
    <source>
        <dbReference type="Proteomes" id="UP001596052"/>
    </source>
</evidence>
<organism evidence="1 2">
    <name type="scientific">Prosthecobacter fluviatilis</name>
    <dbReference type="NCBI Taxonomy" id="445931"/>
    <lineage>
        <taxon>Bacteria</taxon>
        <taxon>Pseudomonadati</taxon>
        <taxon>Verrucomicrobiota</taxon>
        <taxon>Verrucomicrobiia</taxon>
        <taxon>Verrucomicrobiales</taxon>
        <taxon>Verrucomicrobiaceae</taxon>
        <taxon>Prosthecobacter</taxon>
    </lineage>
</organism>
<protein>
    <submittedName>
        <fullName evidence="1">Arsenite efflux transporter metallochaperone ArsD</fullName>
    </submittedName>
</protein>
<dbReference type="Gene3D" id="3.40.30.10">
    <property type="entry name" value="Glutaredoxin"/>
    <property type="match status" value="1"/>
</dbReference>
<dbReference type="NCBIfam" id="NF033727">
    <property type="entry name" value="chaperon_ArsD"/>
    <property type="match status" value="1"/>
</dbReference>
<accession>A0ABW0KU48</accession>
<reference evidence="2" key="1">
    <citation type="journal article" date="2019" name="Int. J. Syst. Evol. Microbiol.">
        <title>The Global Catalogue of Microorganisms (GCM) 10K type strain sequencing project: providing services to taxonomists for standard genome sequencing and annotation.</title>
        <authorList>
            <consortium name="The Broad Institute Genomics Platform"/>
            <consortium name="The Broad Institute Genome Sequencing Center for Infectious Disease"/>
            <person name="Wu L."/>
            <person name="Ma J."/>
        </authorList>
    </citation>
    <scope>NUCLEOTIDE SEQUENCE [LARGE SCALE GENOMIC DNA]</scope>
    <source>
        <strain evidence="2">CGMCC 4.1469</strain>
    </source>
</reference>
<dbReference type="Pfam" id="PF06953">
    <property type="entry name" value="ArsD"/>
    <property type="match status" value="1"/>
</dbReference>
<evidence type="ECO:0000313" key="1">
    <source>
        <dbReference type="EMBL" id="MFC5456745.1"/>
    </source>
</evidence>
<name>A0ABW0KU48_9BACT</name>
<sequence length="109" mass="11906">MKTIQVYDPPMCCSTGICGPDIDPDLVNFAAMLSQLGAHQVKIERYNLGQQPMAFAQNEAVKAILEKEGTEALPLIFWDGELHLQGRYPTKAERPAWFIAALGTKGAAS</sequence>
<comment type="caution">
    <text evidence="1">The sequence shown here is derived from an EMBL/GenBank/DDBJ whole genome shotgun (WGS) entry which is preliminary data.</text>
</comment>
<dbReference type="RefSeq" id="WP_377169304.1">
    <property type="nucleotide sequence ID" value="NZ_JBHSMQ010000007.1"/>
</dbReference>